<keyword evidence="2 6" id="KW-0812">Transmembrane</keyword>
<dbReference type="PANTHER" id="PTHR12308">
    <property type="entry name" value="ANOCTAMIN"/>
    <property type="match status" value="1"/>
</dbReference>
<evidence type="ECO:0000259" key="8">
    <source>
        <dbReference type="Pfam" id="PF20877"/>
    </source>
</evidence>
<reference evidence="9" key="1">
    <citation type="submission" date="2020-02" db="EMBL/GenBank/DDBJ databases">
        <authorList>
            <person name="Palmer J.M."/>
        </authorList>
    </citation>
    <scope>NUCLEOTIDE SEQUENCE</scope>
    <source>
        <strain evidence="9">EPUS1.4</strain>
        <tissue evidence="9">Thallus</tissue>
    </source>
</reference>
<dbReference type="GO" id="GO:0032541">
    <property type="term" value="C:cortical endoplasmic reticulum"/>
    <property type="evidence" value="ECO:0007669"/>
    <property type="project" value="TreeGrafter"/>
</dbReference>
<evidence type="ECO:0000256" key="1">
    <source>
        <dbReference type="ARBA" id="ARBA00004141"/>
    </source>
</evidence>
<keyword evidence="4 6" id="KW-0472">Membrane</keyword>
<evidence type="ECO:0000313" key="9">
    <source>
        <dbReference type="EMBL" id="KAF7509579.1"/>
    </source>
</evidence>
<dbReference type="Pfam" id="PF20877">
    <property type="entry name" value="Anoctamin_N"/>
    <property type="match status" value="1"/>
</dbReference>
<feature type="transmembrane region" description="Helical" evidence="6">
    <location>
        <begin position="434"/>
        <end position="455"/>
    </location>
</feature>
<dbReference type="GO" id="GO:0016020">
    <property type="term" value="C:membrane"/>
    <property type="evidence" value="ECO:0007669"/>
    <property type="project" value="UniProtKB-SubCell"/>
</dbReference>
<feature type="transmembrane region" description="Helical" evidence="6">
    <location>
        <begin position="288"/>
        <end position="310"/>
    </location>
</feature>
<feature type="domain" description="Anoctamin transmembrane" evidence="7">
    <location>
        <begin position="171"/>
        <end position="645"/>
    </location>
</feature>
<comment type="subcellular location">
    <subcellularLocation>
        <location evidence="1">Membrane</location>
        <topology evidence="1">Multi-pass membrane protein</topology>
    </subcellularLocation>
</comment>
<dbReference type="EMBL" id="JAACFV010000039">
    <property type="protein sequence ID" value="KAF7509579.1"/>
    <property type="molecule type" value="Genomic_DNA"/>
</dbReference>
<keyword evidence="3 6" id="KW-1133">Transmembrane helix</keyword>
<evidence type="ECO:0000259" key="7">
    <source>
        <dbReference type="Pfam" id="PF04547"/>
    </source>
</evidence>
<feature type="transmembrane region" description="Helical" evidence="6">
    <location>
        <begin position="322"/>
        <end position="341"/>
    </location>
</feature>
<dbReference type="InterPro" id="IPR007632">
    <property type="entry name" value="Anoctamin"/>
</dbReference>
<dbReference type="Pfam" id="PF04547">
    <property type="entry name" value="Anoctamin"/>
    <property type="match status" value="1"/>
</dbReference>
<dbReference type="InterPro" id="IPR049456">
    <property type="entry name" value="Anoctamin_N_fung"/>
</dbReference>
<evidence type="ECO:0000256" key="3">
    <source>
        <dbReference type="ARBA" id="ARBA00022989"/>
    </source>
</evidence>
<organism evidence="9 10">
    <name type="scientific">Endocarpon pusillum</name>
    <dbReference type="NCBI Taxonomy" id="364733"/>
    <lineage>
        <taxon>Eukaryota</taxon>
        <taxon>Fungi</taxon>
        <taxon>Dikarya</taxon>
        <taxon>Ascomycota</taxon>
        <taxon>Pezizomycotina</taxon>
        <taxon>Eurotiomycetes</taxon>
        <taxon>Chaetothyriomycetidae</taxon>
        <taxon>Verrucariales</taxon>
        <taxon>Verrucariaceae</taxon>
        <taxon>Endocarpon</taxon>
    </lineage>
</organism>
<dbReference type="Proteomes" id="UP000606974">
    <property type="component" value="Unassembled WGS sequence"/>
</dbReference>
<dbReference type="InterPro" id="IPR049452">
    <property type="entry name" value="Anoctamin_TM"/>
</dbReference>
<evidence type="ECO:0008006" key="11">
    <source>
        <dbReference type="Google" id="ProtNLM"/>
    </source>
</evidence>
<feature type="transmembrane region" description="Helical" evidence="6">
    <location>
        <begin position="571"/>
        <end position="591"/>
    </location>
</feature>
<accession>A0A8H7AK24</accession>
<dbReference type="OrthoDB" id="296386at2759"/>
<feature type="transmembrane region" description="Helical" evidence="6">
    <location>
        <begin position="179"/>
        <end position="201"/>
    </location>
</feature>
<comment type="caution">
    <text evidence="9">The sequence shown here is derived from an EMBL/GenBank/DDBJ whole genome shotgun (WGS) entry which is preliminary data.</text>
</comment>
<evidence type="ECO:0000256" key="6">
    <source>
        <dbReference type="SAM" id="Phobius"/>
    </source>
</evidence>
<keyword evidence="10" id="KW-1185">Reference proteome</keyword>
<proteinExistence type="predicted"/>
<evidence type="ECO:0000256" key="2">
    <source>
        <dbReference type="ARBA" id="ARBA00022692"/>
    </source>
</evidence>
<dbReference type="GO" id="GO:0005254">
    <property type="term" value="F:chloride channel activity"/>
    <property type="evidence" value="ECO:0007669"/>
    <property type="project" value="TreeGrafter"/>
</dbReference>
<feature type="transmembrane region" description="Helical" evidence="6">
    <location>
        <begin position="207"/>
        <end position="229"/>
    </location>
</feature>
<feature type="transmembrane region" description="Helical" evidence="6">
    <location>
        <begin position="606"/>
        <end position="627"/>
    </location>
</feature>
<evidence type="ECO:0000256" key="4">
    <source>
        <dbReference type="ARBA" id="ARBA00023136"/>
    </source>
</evidence>
<name>A0A8H7AK24_9EURO</name>
<dbReference type="AlphaFoldDB" id="A0A8H7AK24"/>
<protein>
    <recommendedName>
        <fullName evidence="11">Plasma membrane channel protein</fullName>
    </recommendedName>
</protein>
<feature type="region of interest" description="Disordered" evidence="5">
    <location>
        <begin position="664"/>
        <end position="686"/>
    </location>
</feature>
<feature type="transmembrane region" description="Helical" evidence="6">
    <location>
        <begin position="369"/>
        <end position="390"/>
    </location>
</feature>
<dbReference type="PANTHER" id="PTHR12308:SF73">
    <property type="entry name" value="ANOCTAMIN"/>
    <property type="match status" value="1"/>
</dbReference>
<gene>
    <name evidence="9" type="ORF">GJ744_007617</name>
</gene>
<sequence>MASPSASAESNLDIDYVLVYRFSPQDKNKAISNFQNLVRALADVGLETEVRNGEDSTLLVFVKAADEKIFNEVVYRSRVRDWLHGARQAQPDTGTENVLTKEPLVPAERLRLVYDMITSEPSEGGAGITPKHGVWENVESIFPLHDVRLNKEWMTEWARKTFLSPQDIDSVRDNLGEKIAYYFAFLQTYFYFLIYLAAFGFSCWVLLGYFSMIYAVVNCLWCVVFVEWWKRQEADLAVRWGVRNVSAIQKGRREYQYEKETKDPITGETVKWFPATQRLQRQLLQIPFVILAAIALGTLICTCFGIEIFISEVYNGPLKSVLVFIPTVLLTTLLPTISTFLTRFATRLTEFENYETEDAYEKAMTSKVFVLNFITSYLGIFLTAFVYVPFASVLVPYLDIFSLTVKPFAENEKQMQTPPAYTFTINPDRLRKQVIYFTVTAQILSLALETVVPLITRKGTTKFKEIQSSRAEAKGGAAPPPSANDQPEEKAFLARVRHEATLGDYDVTSDLREMCIQFGYLSLFSAVWPLVPCSFLINNWIELRSDTFKITSECKRPIPQRADSIGPWLDALGFLTWLGSITTAAVVYMFSNDGVGPSGRPSDIKLWALLLSVFASEHIYLLVRLAVRTVISKLDSENMRKERAERYMVRKRYLEETGLSVDKKTRHSLRTSSASSGGGLTKDITRKSLEDEARETTLRESTPVTRFWGRQKGWAEVEQVGVNLIELKLEGSAETKKGR</sequence>
<evidence type="ECO:0000256" key="5">
    <source>
        <dbReference type="SAM" id="MobiDB-lite"/>
    </source>
</evidence>
<feature type="domain" description="Anoctamin alpha-beta plait" evidence="8">
    <location>
        <begin position="13"/>
        <end position="138"/>
    </location>
</feature>
<evidence type="ECO:0000313" key="10">
    <source>
        <dbReference type="Proteomes" id="UP000606974"/>
    </source>
</evidence>